<keyword evidence="8" id="KW-0378">Hydrolase</keyword>
<dbReference type="InterPro" id="IPR052348">
    <property type="entry name" value="Metallopeptidase_M50B"/>
</dbReference>
<dbReference type="PANTHER" id="PTHR35864:SF1">
    <property type="entry name" value="ZINC METALLOPROTEASE YWHC-RELATED"/>
    <property type="match status" value="1"/>
</dbReference>
<keyword evidence="10 13" id="KW-1133">Transmembrane helix</keyword>
<dbReference type="GO" id="GO:0006508">
    <property type="term" value="P:proteolysis"/>
    <property type="evidence" value="ECO:0007669"/>
    <property type="project" value="UniProtKB-KW"/>
</dbReference>
<dbReference type="CDD" id="cd06158">
    <property type="entry name" value="S2P-M50_like_1"/>
    <property type="match status" value="1"/>
</dbReference>
<dbReference type="RefSeq" id="WP_274689025.1">
    <property type="nucleotide sequence ID" value="NZ_JAPMOU010000013.1"/>
</dbReference>
<feature type="domain" description="Peptidase M50" evidence="14">
    <location>
        <begin position="16"/>
        <end position="111"/>
    </location>
</feature>
<protein>
    <submittedName>
        <fullName evidence="15">Site-2 protease family protein</fullName>
    </submittedName>
</protein>
<evidence type="ECO:0000256" key="13">
    <source>
        <dbReference type="SAM" id="Phobius"/>
    </source>
</evidence>
<feature type="transmembrane region" description="Helical" evidence="13">
    <location>
        <begin position="177"/>
        <end position="200"/>
    </location>
</feature>
<dbReference type="EMBL" id="JAPMOU010000013">
    <property type="protein sequence ID" value="MDE1462671.1"/>
    <property type="molecule type" value="Genomic_DNA"/>
</dbReference>
<evidence type="ECO:0000256" key="6">
    <source>
        <dbReference type="ARBA" id="ARBA00022692"/>
    </source>
</evidence>
<evidence type="ECO:0000256" key="11">
    <source>
        <dbReference type="ARBA" id="ARBA00023049"/>
    </source>
</evidence>
<feature type="transmembrane region" description="Helical" evidence="13">
    <location>
        <begin position="55"/>
        <end position="73"/>
    </location>
</feature>
<keyword evidence="4" id="KW-1003">Cell membrane</keyword>
<keyword evidence="5 15" id="KW-0645">Protease</keyword>
<evidence type="ECO:0000256" key="1">
    <source>
        <dbReference type="ARBA" id="ARBA00001947"/>
    </source>
</evidence>
<evidence type="ECO:0000256" key="10">
    <source>
        <dbReference type="ARBA" id="ARBA00022989"/>
    </source>
</evidence>
<reference evidence="15 16" key="1">
    <citation type="submission" date="2022-11" db="EMBL/GenBank/DDBJ databases">
        <title>Spartinivicinus poritis sp. nov., isolated from scleractinian coral Porites lutea.</title>
        <authorList>
            <person name="Zhang G."/>
            <person name="Cai L."/>
            <person name="Wei Q."/>
        </authorList>
    </citation>
    <scope>NUCLEOTIDE SEQUENCE [LARGE SCALE GENOMIC DNA]</scope>
    <source>
        <strain evidence="15 16">A2-2</strain>
    </source>
</reference>
<gene>
    <name evidence="15" type="ORF">ORQ98_11885</name>
</gene>
<evidence type="ECO:0000256" key="2">
    <source>
        <dbReference type="ARBA" id="ARBA00004651"/>
    </source>
</evidence>
<dbReference type="SUPFAM" id="SSF140984">
    <property type="entry name" value="PTPA-like"/>
    <property type="match status" value="1"/>
</dbReference>
<evidence type="ECO:0000313" key="16">
    <source>
        <dbReference type="Proteomes" id="UP001528823"/>
    </source>
</evidence>
<keyword evidence="9" id="KW-0862">Zinc</keyword>
<evidence type="ECO:0000256" key="3">
    <source>
        <dbReference type="ARBA" id="ARBA00007931"/>
    </source>
</evidence>
<comment type="subcellular location">
    <subcellularLocation>
        <location evidence="2">Cell membrane</location>
        <topology evidence="2">Multi-pass membrane protein</topology>
    </subcellularLocation>
</comment>
<feature type="transmembrane region" description="Helical" evidence="13">
    <location>
        <begin position="93"/>
        <end position="116"/>
    </location>
</feature>
<proteinExistence type="inferred from homology"/>
<organism evidence="15 16">
    <name type="scientific">Spartinivicinus poritis</name>
    <dbReference type="NCBI Taxonomy" id="2994640"/>
    <lineage>
        <taxon>Bacteria</taxon>
        <taxon>Pseudomonadati</taxon>
        <taxon>Pseudomonadota</taxon>
        <taxon>Gammaproteobacteria</taxon>
        <taxon>Oceanospirillales</taxon>
        <taxon>Zooshikellaceae</taxon>
        <taxon>Spartinivicinus</taxon>
    </lineage>
</organism>
<evidence type="ECO:0000256" key="9">
    <source>
        <dbReference type="ARBA" id="ARBA00022833"/>
    </source>
</evidence>
<evidence type="ECO:0000256" key="5">
    <source>
        <dbReference type="ARBA" id="ARBA00022670"/>
    </source>
</evidence>
<evidence type="ECO:0000256" key="12">
    <source>
        <dbReference type="ARBA" id="ARBA00023136"/>
    </source>
</evidence>
<evidence type="ECO:0000313" key="15">
    <source>
        <dbReference type="EMBL" id="MDE1462671.1"/>
    </source>
</evidence>
<evidence type="ECO:0000256" key="4">
    <source>
        <dbReference type="ARBA" id="ARBA00022475"/>
    </source>
</evidence>
<keyword evidence="6 13" id="KW-0812">Transmembrane</keyword>
<keyword evidence="16" id="KW-1185">Reference proteome</keyword>
<dbReference type="InterPro" id="IPR044537">
    <property type="entry name" value="Rip2-like"/>
</dbReference>
<keyword evidence="11" id="KW-0482">Metalloprotease</keyword>
<dbReference type="GO" id="GO:0008233">
    <property type="term" value="F:peptidase activity"/>
    <property type="evidence" value="ECO:0007669"/>
    <property type="project" value="UniProtKB-KW"/>
</dbReference>
<evidence type="ECO:0000259" key="14">
    <source>
        <dbReference type="Pfam" id="PF02163"/>
    </source>
</evidence>
<keyword evidence="12 13" id="KW-0472">Membrane</keyword>
<evidence type="ECO:0000256" key="7">
    <source>
        <dbReference type="ARBA" id="ARBA00022723"/>
    </source>
</evidence>
<dbReference type="Proteomes" id="UP001528823">
    <property type="component" value="Unassembled WGS sequence"/>
</dbReference>
<keyword evidence="7" id="KW-0479">Metal-binding</keyword>
<dbReference type="PANTHER" id="PTHR35864">
    <property type="entry name" value="ZINC METALLOPROTEASE MJ0611-RELATED"/>
    <property type="match status" value="1"/>
</dbReference>
<comment type="similarity">
    <text evidence="3">Belongs to the peptidase M50B family.</text>
</comment>
<dbReference type="Pfam" id="PF02163">
    <property type="entry name" value="Peptidase_M50"/>
    <property type="match status" value="2"/>
</dbReference>
<sequence length="213" mass="23618">MLQLLYQGQIAAFILLLIAIVMALTFHEYGHALTAKLYGDDTAERMGRLNLNPMSHIDPLGLLMVAVIGFGYAKPVMTDPRNFTSRWASMVVAAAGPGMNLLLALVTINLYGFGLAQGWDIFEGQGPRLFFSYLAIINLVLMIFNLIPLGPLDGHYILPYLLPKHLAAKYQEYNSRYGIGVLLVLMALSIMGVPIFDFIFKLGMTILPYITFV</sequence>
<evidence type="ECO:0000256" key="8">
    <source>
        <dbReference type="ARBA" id="ARBA00022801"/>
    </source>
</evidence>
<dbReference type="InterPro" id="IPR008915">
    <property type="entry name" value="Peptidase_M50"/>
</dbReference>
<comment type="cofactor">
    <cofactor evidence="1">
        <name>Zn(2+)</name>
        <dbReference type="ChEBI" id="CHEBI:29105"/>
    </cofactor>
</comment>
<feature type="transmembrane region" description="Helical" evidence="13">
    <location>
        <begin position="128"/>
        <end position="147"/>
    </location>
</feature>
<comment type="caution">
    <text evidence="15">The sequence shown here is derived from an EMBL/GenBank/DDBJ whole genome shotgun (WGS) entry which is preliminary data.</text>
</comment>
<name>A0ABT5U8H8_9GAMM</name>
<dbReference type="InterPro" id="IPR037218">
    <property type="entry name" value="PTPA_sf"/>
</dbReference>
<accession>A0ABT5U8H8</accession>
<feature type="domain" description="Peptidase M50" evidence="14">
    <location>
        <begin position="126"/>
        <end position="185"/>
    </location>
</feature>
<feature type="transmembrane region" description="Helical" evidence="13">
    <location>
        <begin position="6"/>
        <end position="26"/>
    </location>
</feature>